<dbReference type="PANTHER" id="PTHR37512">
    <property type="entry name" value="TRIFUNCTIONAL NAD BIOSYNTHESIS/REGULATOR PROTEIN NADR"/>
    <property type="match status" value="1"/>
</dbReference>
<dbReference type="RefSeq" id="WP_377338434.1">
    <property type="nucleotide sequence ID" value="NZ_JBHLUE010000009.1"/>
</dbReference>
<name>A0ABV6NWE8_9ACTN</name>
<proteinExistence type="predicted"/>
<dbReference type="Gene3D" id="3.40.50.620">
    <property type="entry name" value="HUPs"/>
    <property type="match status" value="1"/>
</dbReference>
<reference evidence="3 4" key="1">
    <citation type="submission" date="2024-09" db="EMBL/GenBank/DDBJ databases">
        <authorList>
            <person name="Sun Q."/>
            <person name="Mori K."/>
        </authorList>
    </citation>
    <scope>NUCLEOTIDE SEQUENCE [LARGE SCALE GENOMIC DNA]</scope>
    <source>
        <strain evidence="3 4">TBRC 2205</strain>
    </source>
</reference>
<organism evidence="3 4">
    <name type="scientific">Plantactinospora siamensis</name>
    <dbReference type="NCBI Taxonomy" id="555372"/>
    <lineage>
        <taxon>Bacteria</taxon>
        <taxon>Bacillati</taxon>
        <taxon>Actinomycetota</taxon>
        <taxon>Actinomycetes</taxon>
        <taxon>Micromonosporales</taxon>
        <taxon>Micromonosporaceae</taxon>
        <taxon>Plantactinospora</taxon>
    </lineage>
</organism>
<dbReference type="InterPro" id="IPR038727">
    <property type="entry name" value="NadR/Ttd14_AAA_dom"/>
</dbReference>
<protein>
    <submittedName>
        <fullName evidence="3">AAA family ATPase</fullName>
    </submittedName>
</protein>
<keyword evidence="4" id="KW-1185">Reference proteome</keyword>
<dbReference type="InterPro" id="IPR004821">
    <property type="entry name" value="Cyt_trans-like"/>
</dbReference>
<feature type="compositionally biased region" description="Low complexity" evidence="1">
    <location>
        <begin position="1"/>
        <end position="24"/>
    </location>
</feature>
<dbReference type="PANTHER" id="PTHR37512:SF1">
    <property type="entry name" value="NADR_TTD14 AAA DOMAIN-CONTAINING PROTEIN"/>
    <property type="match status" value="1"/>
</dbReference>
<dbReference type="InterPro" id="IPR052735">
    <property type="entry name" value="NAD_biosynth-regulator"/>
</dbReference>
<gene>
    <name evidence="3" type="ORF">ACFFHU_12735</name>
</gene>
<feature type="region of interest" description="Disordered" evidence="1">
    <location>
        <begin position="1"/>
        <end position="33"/>
    </location>
</feature>
<dbReference type="InterPro" id="IPR027417">
    <property type="entry name" value="P-loop_NTPase"/>
</dbReference>
<dbReference type="EMBL" id="JBHLUE010000009">
    <property type="protein sequence ID" value="MFC0564996.1"/>
    <property type="molecule type" value="Genomic_DNA"/>
</dbReference>
<evidence type="ECO:0000313" key="3">
    <source>
        <dbReference type="EMBL" id="MFC0564996.1"/>
    </source>
</evidence>
<evidence type="ECO:0000313" key="4">
    <source>
        <dbReference type="Proteomes" id="UP001589894"/>
    </source>
</evidence>
<dbReference type="SUPFAM" id="SSF52540">
    <property type="entry name" value="P-loop containing nucleoside triphosphate hydrolases"/>
    <property type="match status" value="1"/>
</dbReference>
<accession>A0ABV6NWE8</accession>
<dbReference type="NCBIfam" id="TIGR00125">
    <property type="entry name" value="cyt_tran_rel"/>
    <property type="match status" value="1"/>
</dbReference>
<comment type="caution">
    <text evidence="3">The sequence shown here is derived from an EMBL/GenBank/DDBJ whole genome shotgun (WGS) entry which is preliminary data.</text>
</comment>
<feature type="domain" description="NadR/Ttd14 AAA" evidence="2">
    <location>
        <begin position="187"/>
        <end position="346"/>
    </location>
</feature>
<dbReference type="SUPFAM" id="SSF52374">
    <property type="entry name" value="Nucleotidylyl transferase"/>
    <property type="match status" value="1"/>
</dbReference>
<sequence length="365" mass="39346">MSARGDGPASVAAGAAVRAPAGDPTRAPAGDPTRAPVAVVVGKFLPPHRGHSYLIETACAGADRVTVIVCARPDDPMPADVRAGVLRDLHPGATVLVTPDDIPDDQGEATSRAWAQRTIGLLGGRGPDLVFSSEEYGPRYAAFMGARHVSVDPGRTRFPISGTAVRADPWATARFLAPAVRAWFVRRVCVLGAESTGTTTLARDLAEHYGCDWVPEYGRTYCERRLAQAPTIDWDTDDFVHIACRQQADEDAAARRGGRLLICDTDALATSIWHERYLGAASPRVAGLAAARSYALYILTADDIPFVQDGTRDGEHLRGWMTDRFRQALGARTEPWIEVRGSRRERLAAARTAIDTLLTIPMGAR</sequence>
<evidence type="ECO:0000256" key="1">
    <source>
        <dbReference type="SAM" id="MobiDB-lite"/>
    </source>
</evidence>
<evidence type="ECO:0000259" key="2">
    <source>
        <dbReference type="Pfam" id="PF13521"/>
    </source>
</evidence>
<dbReference type="Gene3D" id="3.40.50.300">
    <property type="entry name" value="P-loop containing nucleotide triphosphate hydrolases"/>
    <property type="match status" value="1"/>
</dbReference>
<dbReference type="Pfam" id="PF13521">
    <property type="entry name" value="AAA_28"/>
    <property type="match status" value="1"/>
</dbReference>
<dbReference type="Proteomes" id="UP001589894">
    <property type="component" value="Unassembled WGS sequence"/>
</dbReference>
<dbReference type="InterPro" id="IPR014729">
    <property type="entry name" value="Rossmann-like_a/b/a_fold"/>
</dbReference>